<evidence type="ECO:0000313" key="1">
    <source>
        <dbReference type="EMBL" id="CAA6805487.1"/>
    </source>
</evidence>
<protein>
    <recommendedName>
        <fullName evidence="2">Transglutaminase-like domain-containing protein</fullName>
    </recommendedName>
</protein>
<proteinExistence type="predicted"/>
<organism evidence="1">
    <name type="scientific">uncultured Sulfurovum sp</name>
    <dbReference type="NCBI Taxonomy" id="269237"/>
    <lineage>
        <taxon>Bacteria</taxon>
        <taxon>Pseudomonadati</taxon>
        <taxon>Campylobacterota</taxon>
        <taxon>Epsilonproteobacteria</taxon>
        <taxon>Campylobacterales</taxon>
        <taxon>Sulfurovaceae</taxon>
        <taxon>Sulfurovum</taxon>
        <taxon>environmental samples</taxon>
    </lineage>
</organism>
<reference evidence="1" key="1">
    <citation type="submission" date="2020-01" db="EMBL/GenBank/DDBJ databases">
        <authorList>
            <person name="Meier V. D."/>
            <person name="Meier V D."/>
        </authorList>
    </citation>
    <scope>NUCLEOTIDE SEQUENCE</scope>
    <source>
        <strain evidence="1">HLG_WM_MAG_05</strain>
    </source>
</reference>
<sequence length="176" mass="20265">MQLFSLTFIAFLFLACSVKQPKIEEVNQKTNVLEKVIAQLSAKISQKEAKILAKSSIDYSLKLAKKYEVISYPWVQNFLVNVGIKKRGLCYEWSEDLLTYLLKYPYRTISFHNIGANIGYLNEHNALAISAKGEGIERSIVLDAWRNSGNLYFGNIEEDRGYKWEKRVDLYKVLSP</sequence>
<dbReference type="AlphaFoldDB" id="A0A6S6SR69"/>
<name>A0A6S6SR69_9BACT</name>
<gene>
    <name evidence="1" type="ORF">HELGO_WM12342</name>
</gene>
<evidence type="ECO:0008006" key="2">
    <source>
        <dbReference type="Google" id="ProtNLM"/>
    </source>
</evidence>
<dbReference type="EMBL" id="CACVAU010000017">
    <property type="protein sequence ID" value="CAA6805487.1"/>
    <property type="molecule type" value="Genomic_DNA"/>
</dbReference>
<accession>A0A6S6SR69</accession>